<comment type="similarity">
    <text evidence="1">Belongs to the ATP-dependent AMP-binding enzyme family.</text>
</comment>
<evidence type="ECO:0000313" key="6">
    <source>
        <dbReference type="Proteomes" id="UP000321157"/>
    </source>
</evidence>
<dbReference type="NCBIfam" id="NF004837">
    <property type="entry name" value="PRK06187.1"/>
    <property type="match status" value="1"/>
</dbReference>
<dbReference type="InterPro" id="IPR045851">
    <property type="entry name" value="AMP-bd_C_sf"/>
</dbReference>
<evidence type="ECO:0000313" key="5">
    <source>
        <dbReference type="EMBL" id="GEN33784.1"/>
    </source>
</evidence>
<dbReference type="InterPro" id="IPR042099">
    <property type="entry name" value="ANL_N_sf"/>
</dbReference>
<dbReference type="Proteomes" id="UP000321157">
    <property type="component" value="Unassembled WGS sequence"/>
</dbReference>
<accession>A0A511V4D9</accession>
<dbReference type="Gene3D" id="3.30.300.30">
    <property type="match status" value="1"/>
</dbReference>
<dbReference type="InterPro" id="IPR020845">
    <property type="entry name" value="AMP-binding_CS"/>
</dbReference>
<dbReference type="SUPFAM" id="SSF56801">
    <property type="entry name" value="Acetyl-CoA synthetase-like"/>
    <property type="match status" value="1"/>
</dbReference>
<dbReference type="GO" id="GO:0016877">
    <property type="term" value="F:ligase activity, forming carbon-sulfur bonds"/>
    <property type="evidence" value="ECO:0007669"/>
    <property type="project" value="UniProtKB-ARBA"/>
</dbReference>
<dbReference type="PANTHER" id="PTHR43767:SF7">
    <property type="entry name" value="MEDIUM_LONG-CHAIN-FATTY-ACID--COA LIGASE FADD8"/>
    <property type="match status" value="1"/>
</dbReference>
<dbReference type="Pfam" id="PF00501">
    <property type="entry name" value="AMP-binding"/>
    <property type="match status" value="1"/>
</dbReference>
<evidence type="ECO:0000256" key="1">
    <source>
        <dbReference type="ARBA" id="ARBA00006432"/>
    </source>
</evidence>
<feature type="domain" description="AMP-dependent synthetase/ligase" evidence="3">
    <location>
        <begin position="10"/>
        <end position="375"/>
    </location>
</feature>
<protein>
    <submittedName>
        <fullName evidence="5">Ligase</fullName>
    </submittedName>
</protein>
<dbReference type="InterPro" id="IPR000873">
    <property type="entry name" value="AMP-dep_synth/lig_dom"/>
</dbReference>
<dbReference type="PANTHER" id="PTHR43767">
    <property type="entry name" value="LONG-CHAIN-FATTY-ACID--COA LIGASE"/>
    <property type="match status" value="1"/>
</dbReference>
<dbReference type="OrthoDB" id="9757771at2"/>
<dbReference type="Pfam" id="PF13193">
    <property type="entry name" value="AMP-binding_C"/>
    <property type="match status" value="1"/>
</dbReference>
<organism evidence="5 6">
    <name type="scientific">Aneurinibacillus danicus</name>
    <dbReference type="NCBI Taxonomy" id="267746"/>
    <lineage>
        <taxon>Bacteria</taxon>
        <taxon>Bacillati</taxon>
        <taxon>Bacillota</taxon>
        <taxon>Bacilli</taxon>
        <taxon>Bacillales</taxon>
        <taxon>Paenibacillaceae</taxon>
        <taxon>Aneurinibacillus group</taxon>
        <taxon>Aneurinibacillus</taxon>
    </lineage>
</organism>
<gene>
    <name evidence="5" type="ORF">ADA01nite_12440</name>
</gene>
<dbReference type="PROSITE" id="PS00455">
    <property type="entry name" value="AMP_BINDING"/>
    <property type="match status" value="1"/>
</dbReference>
<dbReference type="FunFam" id="3.30.300.30:FF:000008">
    <property type="entry name" value="2,3-dihydroxybenzoate-AMP ligase"/>
    <property type="match status" value="1"/>
</dbReference>
<dbReference type="EMBL" id="BJXX01000054">
    <property type="protein sequence ID" value="GEN33784.1"/>
    <property type="molecule type" value="Genomic_DNA"/>
</dbReference>
<dbReference type="Gene3D" id="3.40.50.12780">
    <property type="entry name" value="N-terminal domain of ligase-like"/>
    <property type="match status" value="1"/>
</dbReference>
<keyword evidence="6" id="KW-1185">Reference proteome</keyword>
<dbReference type="AlphaFoldDB" id="A0A511V4D9"/>
<dbReference type="RefSeq" id="WP_146809105.1">
    <property type="nucleotide sequence ID" value="NZ_BJXX01000054.1"/>
</dbReference>
<dbReference type="CDD" id="cd17631">
    <property type="entry name" value="FACL_FadD13-like"/>
    <property type="match status" value="1"/>
</dbReference>
<evidence type="ECO:0000256" key="2">
    <source>
        <dbReference type="ARBA" id="ARBA00022598"/>
    </source>
</evidence>
<evidence type="ECO:0000259" key="3">
    <source>
        <dbReference type="Pfam" id="PF00501"/>
    </source>
</evidence>
<proteinExistence type="inferred from homology"/>
<reference evidence="5 6" key="1">
    <citation type="submission" date="2019-07" db="EMBL/GenBank/DDBJ databases">
        <title>Whole genome shotgun sequence of Aneurinibacillus danicus NBRC 102444.</title>
        <authorList>
            <person name="Hosoyama A."/>
            <person name="Uohara A."/>
            <person name="Ohji S."/>
            <person name="Ichikawa N."/>
        </authorList>
    </citation>
    <scope>NUCLEOTIDE SEQUENCE [LARGE SCALE GENOMIC DNA]</scope>
    <source>
        <strain evidence="5 6">NBRC 102444</strain>
    </source>
</reference>
<dbReference type="InterPro" id="IPR050237">
    <property type="entry name" value="ATP-dep_AMP-bd_enzyme"/>
</dbReference>
<feature type="domain" description="AMP-binding enzyme C-terminal" evidence="4">
    <location>
        <begin position="426"/>
        <end position="500"/>
    </location>
</feature>
<dbReference type="InterPro" id="IPR025110">
    <property type="entry name" value="AMP-bd_C"/>
</dbReference>
<sequence>MLETTVGQLFDKAVRQHPDRIAVKDQLRNITYAELEKEVNGFANALIRLGIRQGDRVALWIYNSIEYIVADFAIAKIGGVRVPLNQFLSTHEVQYRLLDSGAKAIICSPEWISPVQTLLQNFPYDVLVINAGKEPVNGVVTMQQLIENSDFENPAVSIGQEDLVAIMYTGGTTGRSKGVMHTHKSTIALMYSEIVEFELERGGVMLHVAPLPHAAGFLILPGLLRGGTHILHQGFSPRAFCETVEREQVNFTFLVPTMIYHILDLPERKQYDLSSLKTIVYGAAPMAPARIKQALEVFGPVLVQIYSQMEVANQTAILTKDDHLSAQGEEKRLASCGREIILSQVRIVNAAGEDLGPGEVGELVTRGPHMMKGYWQLEEETAKTMQNGWLHTGDMAYRDEHGYIYMVDRKKDMIISGGFNVYTTTVESVLFQHPAVKQAAVIGVPDEKWGEAVKAVVVVHPETGISEGELIAFCKSRLSSYEVPKSIDIVDSIPVTAYGKVDKKALRAPYWLGLVRQVN</sequence>
<name>A0A511V4D9_9BACL</name>
<keyword evidence="2 5" id="KW-0436">Ligase</keyword>
<evidence type="ECO:0000259" key="4">
    <source>
        <dbReference type="Pfam" id="PF13193"/>
    </source>
</evidence>
<comment type="caution">
    <text evidence="5">The sequence shown here is derived from an EMBL/GenBank/DDBJ whole genome shotgun (WGS) entry which is preliminary data.</text>
</comment>